<reference evidence="1" key="2">
    <citation type="journal article" date="2015" name="Data Brief">
        <title>Shoot transcriptome of the giant reed, Arundo donax.</title>
        <authorList>
            <person name="Barrero R.A."/>
            <person name="Guerrero F.D."/>
            <person name="Moolhuijzen P."/>
            <person name="Goolsby J.A."/>
            <person name="Tidwell J."/>
            <person name="Bellgard S.E."/>
            <person name="Bellgard M.I."/>
        </authorList>
    </citation>
    <scope>NUCLEOTIDE SEQUENCE</scope>
    <source>
        <tissue evidence="1">Shoot tissue taken approximately 20 cm above the soil surface</tissue>
    </source>
</reference>
<protein>
    <submittedName>
        <fullName evidence="1">Uncharacterized protein</fullName>
    </submittedName>
</protein>
<reference evidence="1" key="1">
    <citation type="submission" date="2014-09" db="EMBL/GenBank/DDBJ databases">
        <authorList>
            <person name="Magalhaes I.L.F."/>
            <person name="Oliveira U."/>
            <person name="Santos F.R."/>
            <person name="Vidigal T.H.D.A."/>
            <person name="Brescovit A.D."/>
            <person name="Santos A.J."/>
        </authorList>
    </citation>
    <scope>NUCLEOTIDE SEQUENCE</scope>
    <source>
        <tissue evidence="1">Shoot tissue taken approximately 20 cm above the soil surface</tissue>
    </source>
</reference>
<dbReference type="AlphaFoldDB" id="A0A0A9GEQ9"/>
<evidence type="ECO:0000313" key="1">
    <source>
        <dbReference type="EMBL" id="JAE21944.1"/>
    </source>
</evidence>
<accession>A0A0A9GEQ9</accession>
<name>A0A0A9GEQ9_ARUDO</name>
<dbReference type="EMBL" id="GBRH01175952">
    <property type="protein sequence ID" value="JAE21944.1"/>
    <property type="molecule type" value="Transcribed_RNA"/>
</dbReference>
<proteinExistence type="predicted"/>
<sequence length="32" mass="3964">MQSIDQKTSPVLYLYMCRIHFRPFLISGRYWI</sequence>
<organism evidence="1">
    <name type="scientific">Arundo donax</name>
    <name type="common">Giant reed</name>
    <name type="synonym">Donax arundinaceus</name>
    <dbReference type="NCBI Taxonomy" id="35708"/>
    <lineage>
        <taxon>Eukaryota</taxon>
        <taxon>Viridiplantae</taxon>
        <taxon>Streptophyta</taxon>
        <taxon>Embryophyta</taxon>
        <taxon>Tracheophyta</taxon>
        <taxon>Spermatophyta</taxon>
        <taxon>Magnoliopsida</taxon>
        <taxon>Liliopsida</taxon>
        <taxon>Poales</taxon>
        <taxon>Poaceae</taxon>
        <taxon>PACMAD clade</taxon>
        <taxon>Arundinoideae</taxon>
        <taxon>Arundineae</taxon>
        <taxon>Arundo</taxon>
    </lineage>
</organism>